<feature type="transmembrane region" description="Helical" evidence="7">
    <location>
        <begin position="80"/>
        <end position="98"/>
    </location>
</feature>
<dbReference type="OrthoDB" id="9816377at2"/>
<feature type="transmembrane region" description="Helical" evidence="7">
    <location>
        <begin position="118"/>
        <end position="136"/>
    </location>
</feature>
<feature type="transmembrane region" description="Helical" evidence="7">
    <location>
        <begin position="12"/>
        <end position="29"/>
    </location>
</feature>
<evidence type="ECO:0000256" key="1">
    <source>
        <dbReference type="ARBA" id="ARBA00004651"/>
    </source>
</evidence>
<accession>A0A417ZJ50</accession>
<dbReference type="PANTHER" id="PTHR40074">
    <property type="entry name" value="O-ACETYLTRANSFERASE WECH"/>
    <property type="match status" value="1"/>
</dbReference>
<feature type="transmembrane region" description="Helical" evidence="7">
    <location>
        <begin position="311"/>
        <end position="332"/>
    </location>
</feature>
<evidence type="ECO:0000256" key="2">
    <source>
        <dbReference type="ARBA" id="ARBA00007400"/>
    </source>
</evidence>
<comment type="similarity">
    <text evidence="2">Belongs to the acyltransferase 3 family.</text>
</comment>
<feature type="transmembrane region" description="Helical" evidence="7">
    <location>
        <begin position="207"/>
        <end position="227"/>
    </location>
</feature>
<keyword evidence="6 7" id="KW-0472">Membrane</keyword>
<feature type="transmembrane region" description="Helical" evidence="7">
    <location>
        <begin position="247"/>
        <end position="268"/>
    </location>
</feature>
<comment type="caution">
    <text evidence="9">The sequence shown here is derived from an EMBL/GenBank/DDBJ whole genome shotgun (WGS) entry which is preliminary data.</text>
</comment>
<evidence type="ECO:0000259" key="8">
    <source>
        <dbReference type="Pfam" id="PF01757"/>
    </source>
</evidence>
<keyword evidence="3" id="KW-1003">Cell membrane</keyword>
<evidence type="ECO:0000313" key="9">
    <source>
        <dbReference type="EMBL" id="RHW52009.1"/>
    </source>
</evidence>
<dbReference type="PANTHER" id="PTHR40074:SF2">
    <property type="entry name" value="O-ACETYLTRANSFERASE WECH"/>
    <property type="match status" value="1"/>
</dbReference>
<dbReference type="EMBL" id="QOCR01000001">
    <property type="protein sequence ID" value="RHW52009.1"/>
    <property type="molecule type" value="Genomic_DNA"/>
</dbReference>
<feature type="transmembrane region" description="Helical" evidence="7">
    <location>
        <begin position="280"/>
        <end position="299"/>
    </location>
</feature>
<protein>
    <recommendedName>
        <fullName evidence="8">Acyltransferase 3 domain-containing protein</fullName>
    </recommendedName>
</protein>
<dbReference type="GO" id="GO:0016413">
    <property type="term" value="F:O-acetyltransferase activity"/>
    <property type="evidence" value="ECO:0007669"/>
    <property type="project" value="TreeGrafter"/>
</dbReference>
<evidence type="ECO:0000256" key="7">
    <source>
        <dbReference type="SAM" id="Phobius"/>
    </source>
</evidence>
<organism evidence="9 10">
    <name type="scientific">Bombilactobacillus bombi</name>
    <dbReference type="NCBI Taxonomy" id="1303590"/>
    <lineage>
        <taxon>Bacteria</taxon>
        <taxon>Bacillati</taxon>
        <taxon>Bacillota</taxon>
        <taxon>Bacilli</taxon>
        <taxon>Lactobacillales</taxon>
        <taxon>Lactobacillaceae</taxon>
        <taxon>Bombilactobacillus</taxon>
    </lineage>
</organism>
<dbReference type="GO" id="GO:0005886">
    <property type="term" value="C:plasma membrane"/>
    <property type="evidence" value="ECO:0007669"/>
    <property type="project" value="UniProtKB-SubCell"/>
</dbReference>
<name>A0A417ZJ50_9LACO</name>
<proteinExistence type="inferred from homology"/>
<evidence type="ECO:0000256" key="3">
    <source>
        <dbReference type="ARBA" id="ARBA00022475"/>
    </source>
</evidence>
<keyword evidence="10" id="KW-1185">Reference proteome</keyword>
<dbReference type="AlphaFoldDB" id="A0A417ZJ50"/>
<keyword evidence="4 7" id="KW-0812">Transmembrane</keyword>
<dbReference type="Proteomes" id="UP000284109">
    <property type="component" value="Unassembled WGS sequence"/>
</dbReference>
<dbReference type="InterPro" id="IPR002656">
    <property type="entry name" value="Acyl_transf_3_dom"/>
</dbReference>
<feature type="transmembrane region" description="Helical" evidence="7">
    <location>
        <begin position="148"/>
        <end position="165"/>
    </location>
</feature>
<reference evidence="9 10" key="1">
    <citation type="submission" date="2018-07" db="EMBL/GenBank/DDBJ databases">
        <title>Genome sequences of six Lactobacillus spp. isolated from bumble bee guts.</title>
        <authorList>
            <person name="Motta E.V.S."/>
            <person name="Moran N.A."/>
        </authorList>
    </citation>
    <scope>NUCLEOTIDE SEQUENCE [LARGE SCALE GENOMIC DNA]</scope>
    <source>
        <strain evidence="9 10">BI-1.1</strain>
    </source>
</reference>
<evidence type="ECO:0000256" key="6">
    <source>
        <dbReference type="ARBA" id="ARBA00023136"/>
    </source>
</evidence>
<evidence type="ECO:0000313" key="10">
    <source>
        <dbReference type="Proteomes" id="UP000284109"/>
    </source>
</evidence>
<feature type="transmembrane region" description="Helical" evidence="7">
    <location>
        <begin position="171"/>
        <end position="195"/>
    </location>
</feature>
<gene>
    <name evidence="9" type="ORF">DS831_01375</name>
</gene>
<evidence type="ECO:0000256" key="5">
    <source>
        <dbReference type="ARBA" id="ARBA00022989"/>
    </source>
</evidence>
<dbReference type="GO" id="GO:0009246">
    <property type="term" value="P:enterobacterial common antigen biosynthetic process"/>
    <property type="evidence" value="ECO:0007669"/>
    <property type="project" value="TreeGrafter"/>
</dbReference>
<dbReference type="Pfam" id="PF01757">
    <property type="entry name" value="Acyl_transf_3"/>
    <property type="match status" value="1"/>
</dbReference>
<evidence type="ECO:0000256" key="4">
    <source>
        <dbReference type="ARBA" id="ARBA00022692"/>
    </source>
</evidence>
<comment type="subcellular location">
    <subcellularLocation>
        <location evidence="1">Cell membrane</location>
        <topology evidence="1">Multi-pass membrane protein</topology>
    </subcellularLocation>
</comment>
<sequence length="357" mass="41116">MKAQRDSKFELLRIIAIFLVVYDHTSQFTNWDFWTMPWYKQGLIQLPVIGGKLGVNLFFLITGYFLICRQNFRIKAVIKIWLTTIFYSWAILALAFLFKWPNLTQKTVLASLFPVSFNGYWFITVYLVLMLIYPVLNKMILALSQRQYIWLLTVGFICLFIWSAVFNNEAAGMTAGSTIILGVYLYFVGSYLRLYQHQFRIISNNKLINGIILIVTILLMIGSILLIDWSRQFTNAFYYTQLVDGNSPLELIAAMALFLIVMNSRSFYSSCINRLASTCMAVYIVNASLLTKGVFYSSFINLKSYQQTPGIYLIIMGAALVITLGLMLLDLLRQLLLTPIEKRVVAYLSRKILKHIE</sequence>
<dbReference type="RefSeq" id="WP_118899668.1">
    <property type="nucleotide sequence ID" value="NZ_QOCR01000001.1"/>
</dbReference>
<feature type="transmembrane region" description="Helical" evidence="7">
    <location>
        <begin position="49"/>
        <end position="68"/>
    </location>
</feature>
<feature type="domain" description="Acyltransferase 3" evidence="8">
    <location>
        <begin position="9"/>
        <end position="326"/>
    </location>
</feature>
<keyword evidence="5 7" id="KW-1133">Transmembrane helix</keyword>